<dbReference type="SUPFAM" id="SSF46689">
    <property type="entry name" value="Homeodomain-like"/>
    <property type="match status" value="1"/>
</dbReference>
<dbReference type="AlphaFoldDB" id="A0A6A4HD09"/>
<sequence>MSRRRRPLSDDLRLALICMGEQLPVITVAKYSGIPVRTIRNLYQKYRKNDGHRTKPGIGMRRGARRTLTVDDIGLVVGQTLEYHRDIYLNVLRDLARECLRVDVDRTTNWRYLHRQEYTMNKPSKTALERNEQRRPAFRYDFGHKSGTEYASIRYGRNMKPRRPDDCKRNRPPPYRYEERYECVERIPERLPPRVDDCFGSFYRPDDRHCIGGGIPTPASLSLSGADPRYIPCASEAGRYPPYTAFAGGPVHAPHAPLPLGRIPELGNGVLVLDELLTVTGIGMAETKREKIIGKETETDLQRNTARANDLYPPLPSSSSSYPLPVAVEVVGITFLLSLLGAMIVPGFRQGVFQEVWFQCYIVDECSTGTGKWGMSNGKPESVPPIPNEI</sequence>
<organism evidence="1 2">
    <name type="scientific">Gymnopus androsaceus JB14</name>
    <dbReference type="NCBI Taxonomy" id="1447944"/>
    <lineage>
        <taxon>Eukaryota</taxon>
        <taxon>Fungi</taxon>
        <taxon>Dikarya</taxon>
        <taxon>Basidiomycota</taxon>
        <taxon>Agaricomycotina</taxon>
        <taxon>Agaricomycetes</taxon>
        <taxon>Agaricomycetidae</taxon>
        <taxon>Agaricales</taxon>
        <taxon>Marasmiineae</taxon>
        <taxon>Omphalotaceae</taxon>
        <taxon>Gymnopus</taxon>
    </lineage>
</organism>
<reference evidence="1" key="1">
    <citation type="journal article" date="2019" name="Environ. Microbiol.">
        <title>Fungal ecological strategies reflected in gene transcription - a case study of two litter decomposers.</title>
        <authorList>
            <person name="Barbi F."/>
            <person name="Kohler A."/>
            <person name="Barry K."/>
            <person name="Baskaran P."/>
            <person name="Daum C."/>
            <person name="Fauchery L."/>
            <person name="Ihrmark K."/>
            <person name="Kuo A."/>
            <person name="LaButti K."/>
            <person name="Lipzen A."/>
            <person name="Morin E."/>
            <person name="Grigoriev I.V."/>
            <person name="Henrissat B."/>
            <person name="Lindahl B."/>
            <person name="Martin F."/>
        </authorList>
    </citation>
    <scope>NUCLEOTIDE SEQUENCE</scope>
    <source>
        <strain evidence="1">JB14</strain>
    </source>
</reference>
<dbReference type="EMBL" id="ML769536">
    <property type="protein sequence ID" value="KAE9395174.1"/>
    <property type="molecule type" value="Genomic_DNA"/>
</dbReference>
<dbReference type="InterPro" id="IPR009057">
    <property type="entry name" value="Homeodomain-like_sf"/>
</dbReference>
<proteinExistence type="predicted"/>
<gene>
    <name evidence="1" type="ORF">BT96DRAFT_942610</name>
</gene>
<name>A0A6A4HD09_9AGAR</name>
<accession>A0A6A4HD09</accession>
<evidence type="ECO:0000313" key="2">
    <source>
        <dbReference type="Proteomes" id="UP000799118"/>
    </source>
</evidence>
<keyword evidence="2" id="KW-1185">Reference proteome</keyword>
<protein>
    <submittedName>
        <fullName evidence="1">Uncharacterized protein</fullName>
    </submittedName>
</protein>
<dbReference type="Proteomes" id="UP000799118">
    <property type="component" value="Unassembled WGS sequence"/>
</dbReference>
<evidence type="ECO:0000313" key="1">
    <source>
        <dbReference type="EMBL" id="KAE9395174.1"/>
    </source>
</evidence>